<organism evidence="2 3">
    <name type="scientific">Crepidotus variabilis</name>
    <dbReference type="NCBI Taxonomy" id="179855"/>
    <lineage>
        <taxon>Eukaryota</taxon>
        <taxon>Fungi</taxon>
        <taxon>Dikarya</taxon>
        <taxon>Basidiomycota</taxon>
        <taxon>Agaricomycotina</taxon>
        <taxon>Agaricomycetes</taxon>
        <taxon>Agaricomycetidae</taxon>
        <taxon>Agaricales</taxon>
        <taxon>Agaricineae</taxon>
        <taxon>Crepidotaceae</taxon>
        <taxon>Crepidotus</taxon>
    </lineage>
</organism>
<keyword evidence="3" id="KW-1185">Reference proteome</keyword>
<dbReference type="AlphaFoldDB" id="A0A9P6JL63"/>
<feature type="region of interest" description="Disordered" evidence="1">
    <location>
        <begin position="213"/>
        <end position="283"/>
    </location>
</feature>
<proteinExistence type="predicted"/>
<evidence type="ECO:0000313" key="3">
    <source>
        <dbReference type="Proteomes" id="UP000807306"/>
    </source>
</evidence>
<sequence>MNWLNYIPFYTVLGGNRPRITTELPFITSGRNSPAFPIAVQVKSRAEANNVLQLQTIINEYTQTERTFYELARLIYHDPLTAQILTASPYQQFWAIYFGNRIGIFVDWDVATRFYSGTAVQGCRKFLTFCGAFCFMVSKGFFKVDQITGNNTLPPPLPIASTASIVVHESDSEPDDDFDNVDWDFDISQTITPDPNDWTEMRRSIPAPVITDEMTEQNPFPSPPYSHHVPPPASSVQSYTPSSIGSVSATSTRSSSSSKSFPTSLSSKSLSSYSSTTVTKGRGGPRRVKVYRFLRDFRGITHRILHRRDLPSRKDDEDMNILLSDAFGPVVRSYLISHGYNADSCSIIAALYEDCTDIRAFVQEMCAVGVSAAEAEWIWMWSSH</sequence>
<accession>A0A9P6JL63</accession>
<dbReference type="Proteomes" id="UP000807306">
    <property type="component" value="Unassembled WGS sequence"/>
</dbReference>
<dbReference type="EMBL" id="MU157891">
    <property type="protein sequence ID" value="KAF9524896.1"/>
    <property type="molecule type" value="Genomic_DNA"/>
</dbReference>
<protein>
    <submittedName>
        <fullName evidence="2">Uncharacterized protein</fullName>
    </submittedName>
</protein>
<evidence type="ECO:0000256" key="1">
    <source>
        <dbReference type="SAM" id="MobiDB-lite"/>
    </source>
</evidence>
<gene>
    <name evidence="2" type="ORF">CPB83DRAFT_897439</name>
</gene>
<evidence type="ECO:0000313" key="2">
    <source>
        <dbReference type="EMBL" id="KAF9524896.1"/>
    </source>
</evidence>
<name>A0A9P6JL63_9AGAR</name>
<feature type="compositionally biased region" description="Pro residues" evidence="1">
    <location>
        <begin position="220"/>
        <end position="233"/>
    </location>
</feature>
<reference evidence="2" key="1">
    <citation type="submission" date="2020-11" db="EMBL/GenBank/DDBJ databases">
        <authorList>
            <consortium name="DOE Joint Genome Institute"/>
            <person name="Ahrendt S."/>
            <person name="Riley R."/>
            <person name="Andreopoulos W."/>
            <person name="Labutti K."/>
            <person name="Pangilinan J."/>
            <person name="Ruiz-Duenas F.J."/>
            <person name="Barrasa J.M."/>
            <person name="Sanchez-Garcia M."/>
            <person name="Camarero S."/>
            <person name="Miyauchi S."/>
            <person name="Serrano A."/>
            <person name="Linde D."/>
            <person name="Babiker R."/>
            <person name="Drula E."/>
            <person name="Ayuso-Fernandez I."/>
            <person name="Pacheco R."/>
            <person name="Padilla G."/>
            <person name="Ferreira P."/>
            <person name="Barriuso J."/>
            <person name="Kellner H."/>
            <person name="Castanera R."/>
            <person name="Alfaro M."/>
            <person name="Ramirez L."/>
            <person name="Pisabarro A.G."/>
            <person name="Kuo A."/>
            <person name="Tritt A."/>
            <person name="Lipzen A."/>
            <person name="He G."/>
            <person name="Yan M."/>
            <person name="Ng V."/>
            <person name="Cullen D."/>
            <person name="Martin F."/>
            <person name="Rosso M.-N."/>
            <person name="Henrissat B."/>
            <person name="Hibbett D."/>
            <person name="Martinez A.T."/>
            <person name="Grigoriev I.V."/>
        </authorList>
    </citation>
    <scope>NUCLEOTIDE SEQUENCE</scope>
    <source>
        <strain evidence="2">CBS 506.95</strain>
    </source>
</reference>
<comment type="caution">
    <text evidence="2">The sequence shown here is derived from an EMBL/GenBank/DDBJ whole genome shotgun (WGS) entry which is preliminary data.</text>
</comment>
<dbReference type="OrthoDB" id="3063120at2759"/>
<feature type="compositionally biased region" description="Low complexity" evidence="1">
    <location>
        <begin position="234"/>
        <end position="279"/>
    </location>
</feature>